<dbReference type="Pfam" id="PF16582">
    <property type="entry name" value="TPP_enzyme_M_2"/>
    <property type="match status" value="1"/>
</dbReference>
<reference evidence="12" key="1">
    <citation type="submission" date="2016-11" db="EMBL/GenBank/DDBJ databases">
        <authorList>
            <person name="Varghese N."/>
            <person name="Submissions S."/>
        </authorList>
    </citation>
    <scope>NUCLEOTIDE SEQUENCE [LARGE SCALE GENOMIC DNA]</scope>
    <source>
        <strain evidence="12">CGMCC 1.6496</strain>
    </source>
</reference>
<feature type="domain" description="Thiamine pyrophosphate enzyme N-terminal TPP-binding" evidence="9">
    <location>
        <begin position="13"/>
        <end position="125"/>
    </location>
</feature>
<name>A0A1M5VT04_9BACI</name>
<dbReference type="InterPro" id="IPR032264">
    <property type="entry name" value="MenD_middle"/>
</dbReference>
<sequence>MNHTEVLTRYVTNFVDELVANGLTDAVISPGSRSTPLALTLAEHKEIKDWVIIDERSAAFFALGLAKKSKRPVVLVCTSGTATANYYPAIVEAYHSRVPLIVLTADRPHELRGIGAPQAIDQIKMYGDFVKWFHEMALPEAGTAMLHYVRNKAASAYYIAKEGNQGVVHLNFPFREPLMVDFSFNDVWEINDISCTSPILPTFEGKKHLPKQQVEEILRQLAGKQRGVIVCGPQTDLDFPVAVTKLAEKWGLPILADPLSQVRSGAHVSDEIIEGYDALLRNQTVREKLKPDFIIRFGAMPVSKAYSFYLKQHQDALQMVVENDEGFREPTNNPTTFIFAEPTIYCEALANAGVETTSKEWLQLWKQFNDIAKKHLNDQSDSEIREGEAIRAVMDSTPNQSTIFVGNSMAVRDLDSFFWKTDKQIEVLANRGANGIDGVVSSGLGACAAGVRVTLVLGDLSFFHDMNGLHAAMHYQLPLTILLINNNGGGIFSFLSQADDKKHFEALFGTPLHIDFKYVVHMYGGYYVHAKTEADVKQKLIESYNREGLSVIEVKTNRDINANWHKSKWQAIEQEILEERNR</sequence>
<dbReference type="CDD" id="cd02009">
    <property type="entry name" value="TPP_SHCHC_synthase"/>
    <property type="match status" value="1"/>
</dbReference>
<dbReference type="Pfam" id="PF02775">
    <property type="entry name" value="TPP_enzyme_C"/>
    <property type="match status" value="1"/>
</dbReference>
<dbReference type="GO" id="GO:0070204">
    <property type="term" value="F:2-succinyl-5-enolpyruvyl-6-hydroxy-3-cyclohexene-1-carboxylic-acid synthase activity"/>
    <property type="evidence" value="ECO:0007669"/>
    <property type="project" value="UniProtKB-UniRule"/>
</dbReference>
<keyword evidence="3 7" id="KW-0479">Metal-binding</keyword>
<dbReference type="SUPFAM" id="SSF52518">
    <property type="entry name" value="Thiamin diphosphate-binding fold (THDP-binding)"/>
    <property type="match status" value="2"/>
</dbReference>
<keyword evidence="4 7" id="KW-0460">Magnesium</keyword>
<comment type="pathway">
    <text evidence="7">Quinol/quinone metabolism; menaquinone biosynthesis.</text>
</comment>
<evidence type="ECO:0000256" key="7">
    <source>
        <dbReference type="HAMAP-Rule" id="MF_01659"/>
    </source>
</evidence>
<feature type="domain" description="Menaquinone biosynthesis protein MenD middle" evidence="10">
    <location>
        <begin position="224"/>
        <end position="405"/>
    </location>
</feature>
<comment type="similarity">
    <text evidence="7">Belongs to the TPP enzyme family. MenD subfamily.</text>
</comment>
<comment type="subunit">
    <text evidence="7">Homodimer.</text>
</comment>
<evidence type="ECO:0000256" key="5">
    <source>
        <dbReference type="ARBA" id="ARBA00023052"/>
    </source>
</evidence>
<comment type="function">
    <text evidence="7">Catalyzes the thiamine diphosphate-dependent decarboxylation of 2-oxoglutarate and the subsequent addition of the resulting succinic semialdehyde-thiamine pyrophosphate anion to isochorismate to yield 2-succinyl-5-enolpyruvyl-6-hydroxy-3-cyclohexene-1-carboxylate (SEPHCHC).</text>
</comment>
<dbReference type="GO" id="GO:0030976">
    <property type="term" value="F:thiamine pyrophosphate binding"/>
    <property type="evidence" value="ECO:0007669"/>
    <property type="project" value="UniProtKB-UniRule"/>
</dbReference>
<evidence type="ECO:0000313" key="11">
    <source>
        <dbReference type="EMBL" id="SHH78318.1"/>
    </source>
</evidence>
<accession>A0A1M5VT04</accession>
<comment type="cofactor">
    <cofactor evidence="7">
        <name>Mg(2+)</name>
        <dbReference type="ChEBI" id="CHEBI:18420"/>
    </cofactor>
    <cofactor evidence="7">
        <name>Mn(2+)</name>
        <dbReference type="ChEBI" id="CHEBI:29035"/>
    </cofactor>
</comment>
<dbReference type="Proteomes" id="UP000184079">
    <property type="component" value="Unassembled WGS sequence"/>
</dbReference>
<dbReference type="InterPro" id="IPR012001">
    <property type="entry name" value="Thiamin_PyroP_enz_TPP-bd_dom"/>
</dbReference>
<dbReference type="InterPro" id="IPR029035">
    <property type="entry name" value="DHS-like_NAD/FAD-binding_dom"/>
</dbReference>
<dbReference type="CDD" id="cd07037">
    <property type="entry name" value="TPP_PYR_MenD"/>
    <property type="match status" value="1"/>
</dbReference>
<dbReference type="EC" id="2.2.1.9" evidence="7"/>
<evidence type="ECO:0000259" key="8">
    <source>
        <dbReference type="Pfam" id="PF02775"/>
    </source>
</evidence>
<dbReference type="Pfam" id="PF02776">
    <property type="entry name" value="TPP_enzyme_N"/>
    <property type="match status" value="1"/>
</dbReference>
<feature type="domain" description="Thiamine pyrophosphate enzyme TPP-binding" evidence="8">
    <location>
        <begin position="440"/>
        <end position="554"/>
    </location>
</feature>
<dbReference type="PIRSF" id="PIRSF004983">
    <property type="entry name" value="MenD"/>
    <property type="match status" value="1"/>
</dbReference>
<keyword evidence="6 7" id="KW-0464">Manganese</keyword>
<dbReference type="GO" id="GO:0009234">
    <property type="term" value="P:menaquinone biosynthetic process"/>
    <property type="evidence" value="ECO:0007669"/>
    <property type="project" value="UniProtKB-UniRule"/>
</dbReference>
<evidence type="ECO:0000256" key="3">
    <source>
        <dbReference type="ARBA" id="ARBA00022723"/>
    </source>
</evidence>
<proteinExistence type="inferred from homology"/>
<dbReference type="InterPro" id="IPR011766">
    <property type="entry name" value="TPP_enzyme_TPP-bd"/>
</dbReference>
<dbReference type="UniPathway" id="UPA00079"/>
<dbReference type="NCBIfam" id="TIGR00173">
    <property type="entry name" value="menD"/>
    <property type="match status" value="1"/>
</dbReference>
<dbReference type="PANTHER" id="PTHR42916">
    <property type="entry name" value="2-SUCCINYL-5-ENOLPYRUVYL-6-HYDROXY-3-CYCLOHEXENE-1-CARBOXYLATE SYNTHASE"/>
    <property type="match status" value="1"/>
</dbReference>
<evidence type="ECO:0000313" key="12">
    <source>
        <dbReference type="Proteomes" id="UP000184079"/>
    </source>
</evidence>
<evidence type="ECO:0000259" key="10">
    <source>
        <dbReference type="Pfam" id="PF16582"/>
    </source>
</evidence>
<evidence type="ECO:0000256" key="6">
    <source>
        <dbReference type="ARBA" id="ARBA00023211"/>
    </source>
</evidence>
<dbReference type="InterPro" id="IPR029061">
    <property type="entry name" value="THDP-binding"/>
</dbReference>
<dbReference type="HAMAP" id="MF_01659">
    <property type="entry name" value="MenD"/>
    <property type="match status" value="1"/>
</dbReference>
<dbReference type="AlphaFoldDB" id="A0A1M5VT04"/>
<protein>
    <recommendedName>
        <fullName evidence="7">2-succinyl-5-enolpyruvyl-6-hydroxy-3-cyclohexene-1-carboxylate synthase</fullName>
        <shortName evidence="7">SEPHCHC synthase</shortName>
        <ecNumber evidence="7">2.2.1.9</ecNumber>
    </recommendedName>
    <alternativeName>
        <fullName evidence="7">Menaquinone biosynthesis protein MenD</fullName>
    </alternativeName>
</protein>
<comment type="pathway">
    <text evidence="7">Quinol/quinone metabolism; 1,4-dihydroxy-2-naphthoate biosynthesis; 1,4-dihydroxy-2-naphthoate from chorismate: step 2/7.</text>
</comment>
<keyword evidence="2 7" id="KW-0808">Transferase</keyword>
<organism evidence="11 12">
    <name type="scientific">Virgibacillus chiguensis</name>
    <dbReference type="NCBI Taxonomy" id="411959"/>
    <lineage>
        <taxon>Bacteria</taxon>
        <taxon>Bacillati</taxon>
        <taxon>Bacillota</taxon>
        <taxon>Bacilli</taxon>
        <taxon>Bacillales</taxon>
        <taxon>Bacillaceae</taxon>
        <taxon>Virgibacillus</taxon>
    </lineage>
</organism>
<dbReference type="UniPathway" id="UPA01057">
    <property type="reaction ID" value="UER00164"/>
</dbReference>
<dbReference type="SUPFAM" id="SSF52467">
    <property type="entry name" value="DHS-like NAD/FAD-binding domain"/>
    <property type="match status" value="1"/>
</dbReference>
<comment type="cofactor">
    <cofactor evidence="7">
        <name>thiamine diphosphate</name>
        <dbReference type="ChEBI" id="CHEBI:58937"/>
    </cofactor>
    <text evidence="7">Binds 1 thiamine pyrophosphate per subunit.</text>
</comment>
<keyword evidence="12" id="KW-1185">Reference proteome</keyword>
<dbReference type="GO" id="GO:0000287">
    <property type="term" value="F:magnesium ion binding"/>
    <property type="evidence" value="ECO:0007669"/>
    <property type="project" value="UniProtKB-UniRule"/>
</dbReference>
<gene>
    <name evidence="7" type="primary">menD</name>
    <name evidence="11" type="ORF">SAMN05421807_113107</name>
</gene>
<dbReference type="PANTHER" id="PTHR42916:SF1">
    <property type="entry name" value="PROTEIN PHYLLO, CHLOROPLASTIC"/>
    <property type="match status" value="1"/>
</dbReference>
<dbReference type="EMBL" id="FQXD01000013">
    <property type="protein sequence ID" value="SHH78318.1"/>
    <property type="molecule type" value="Genomic_DNA"/>
</dbReference>
<dbReference type="RefSeq" id="WP_073011056.1">
    <property type="nucleotide sequence ID" value="NZ_FQXD01000013.1"/>
</dbReference>
<dbReference type="GO" id="GO:0030145">
    <property type="term" value="F:manganese ion binding"/>
    <property type="evidence" value="ECO:0007669"/>
    <property type="project" value="UniProtKB-UniRule"/>
</dbReference>
<dbReference type="Gene3D" id="3.40.50.970">
    <property type="match status" value="2"/>
</dbReference>
<dbReference type="Gene3D" id="3.40.50.1220">
    <property type="entry name" value="TPP-binding domain"/>
    <property type="match status" value="1"/>
</dbReference>
<keyword evidence="1 7" id="KW-0474">Menaquinone biosynthesis</keyword>
<comment type="catalytic activity">
    <reaction evidence="7">
        <text>isochorismate + 2-oxoglutarate + H(+) = 5-enolpyruvoyl-6-hydroxy-2-succinyl-cyclohex-3-ene-1-carboxylate + CO2</text>
        <dbReference type="Rhea" id="RHEA:25593"/>
        <dbReference type="ChEBI" id="CHEBI:15378"/>
        <dbReference type="ChEBI" id="CHEBI:16526"/>
        <dbReference type="ChEBI" id="CHEBI:16810"/>
        <dbReference type="ChEBI" id="CHEBI:29780"/>
        <dbReference type="ChEBI" id="CHEBI:58818"/>
        <dbReference type="EC" id="2.2.1.9"/>
    </reaction>
</comment>
<evidence type="ECO:0000256" key="4">
    <source>
        <dbReference type="ARBA" id="ARBA00022842"/>
    </source>
</evidence>
<keyword evidence="5 7" id="KW-0786">Thiamine pyrophosphate</keyword>
<dbReference type="OrthoDB" id="9791859at2"/>
<evidence type="ECO:0000256" key="2">
    <source>
        <dbReference type="ARBA" id="ARBA00022679"/>
    </source>
</evidence>
<dbReference type="InterPro" id="IPR004433">
    <property type="entry name" value="MenaQ_synth_MenD"/>
</dbReference>
<evidence type="ECO:0000256" key="1">
    <source>
        <dbReference type="ARBA" id="ARBA00022428"/>
    </source>
</evidence>
<evidence type="ECO:0000259" key="9">
    <source>
        <dbReference type="Pfam" id="PF02776"/>
    </source>
</evidence>